<evidence type="ECO:0000313" key="10">
    <source>
        <dbReference type="Proteomes" id="UP000825935"/>
    </source>
</evidence>
<evidence type="ECO:0000256" key="4">
    <source>
        <dbReference type="ARBA" id="ARBA00022970"/>
    </source>
</evidence>
<dbReference type="InterPro" id="IPR013057">
    <property type="entry name" value="AA_transpt_TM"/>
</dbReference>
<evidence type="ECO:0000256" key="7">
    <source>
        <dbReference type="SAM" id="Phobius"/>
    </source>
</evidence>
<feature type="domain" description="Amino acid transporter transmembrane" evidence="8">
    <location>
        <begin position="5"/>
        <end position="201"/>
    </location>
</feature>
<comment type="caution">
    <text evidence="9">The sequence shown here is derived from an EMBL/GenBank/DDBJ whole genome shotgun (WGS) entry which is preliminary data.</text>
</comment>
<accession>A0A8T2TYL8</accession>
<feature type="transmembrane region" description="Helical" evidence="7">
    <location>
        <begin position="119"/>
        <end position="139"/>
    </location>
</feature>
<keyword evidence="10" id="KW-1185">Reference proteome</keyword>
<dbReference type="EMBL" id="CM035414">
    <property type="protein sequence ID" value="KAH7428871.1"/>
    <property type="molecule type" value="Genomic_DNA"/>
</dbReference>
<feature type="transmembrane region" description="Helical" evidence="7">
    <location>
        <begin position="30"/>
        <end position="49"/>
    </location>
</feature>
<evidence type="ECO:0000256" key="5">
    <source>
        <dbReference type="ARBA" id="ARBA00022989"/>
    </source>
</evidence>
<dbReference type="AlphaFoldDB" id="A0A8T2TYL8"/>
<sequence>MVTAYANPIIVEIQATLEPPTTGKVLKGLVVCYIVALSTFFAVSISGYWAFGNSVDGVVFTSMEPYAPLWLTVLGNTLGCIQTIIAAVVYLQPLFAKYETMVGDVNSERFSLRNVFPRVVGRCFLVAITVLLAAMLPFFEDFSALMGAFGFIPLCIILPLWFYALVFDSKTTFQKRLRGLLSYPIIGVSMIVTILGTIAAIRQIALDVDTYSLFPAS</sequence>
<evidence type="ECO:0000256" key="6">
    <source>
        <dbReference type="ARBA" id="ARBA00023136"/>
    </source>
</evidence>
<gene>
    <name evidence="9" type="ORF">KP509_09G020800</name>
</gene>
<name>A0A8T2TYL8_CERRI</name>
<evidence type="ECO:0000256" key="3">
    <source>
        <dbReference type="ARBA" id="ARBA00022692"/>
    </source>
</evidence>
<comment type="subcellular location">
    <subcellularLocation>
        <location evidence="1">Membrane</location>
    </subcellularLocation>
</comment>
<organism evidence="9 10">
    <name type="scientific">Ceratopteris richardii</name>
    <name type="common">Triangle waterfern</name>
    <dbReference type="NCBI Taxonomy" id="49495"/>
    <lineage>
        <taxon>Eukaryota</taxon>
        <taxon>Viridiplantae</taxon>
        <taxon>Streptophyta</taxon>
        <taxon>Embryophyta</taxon>
        <taxon>Tracheophyta</taxon>
        <taxon>Polypodiopsida</taxon>
        <taxon>Polypodiidae</taxon>
        <taxon>Polypodiales</taxon>
        <taxon>Pteridineae</taxon>
        <taxon>Pteridaceae</taxon>
        <taxon>Parkerioideae</taxon>
        <taxon>Ceratopteris</taxon>
    </lineage>
</organism>
<keyword evidence="3 7" id="KW-0812">Transmembrane</keyword>
<feature type="transmembrane region" description="Helical" evidence="7">
    <location>
        <begin position="179"/>
        <end position="201"/>
    </location>
</feature>
<keyword evidence="2" id="KW-0813">Transport</keyword>
<evidence type="ECO:0000256" key="1">
    <source>
        <dbReference type="ARBA" id="ARBA00004370"/>
    </source>
</evidence>
<dbReference type="PANTHER" id="PTHR48017">
    <property type="entry name" value="OS05G0424000 PROTEIN-RELATED"/>
    <property type="match status" value="1"/>
</dbReference>
<evidence type="ECO:0000313" key="9">
    <source>
        <dbReference type="EMBL" id="KAH7428871.1"/>
    </source>
</evidence>
<dbReference type="GO" id="GO:0016020">
    <property type="term" value="C:membrane"/>
    <property type="evidence" value="ECO:0007669"/>
    <property type="project" value="UniProtKB-SubCell"/>
</dbReference>
<keyword evidence="4" id="KW-0029">Amino-acid transport</keyword>
<dbReference type="GO" id="GO:0006865">
    <property type="term" value="P:amino acid transport"/>
    <property type="evidence" value="ECO:0007669"/>
    <property type="project" value="UniProtKB-KW"/>
</dbReference>
<evidence type="ECO:0000259" key="8">
    <source>
        <dbReference type="Pfam" id="PF01490"/>
    </source>
</evidence>
<dbReference type="OrthoDB" id="40134at2759"/>
<keyword evidence="5 7" id="KW-1133">Transmembrane helix</keyword>
<protein>
    <recommendedName>
        <fullName evidence="8">Amino acid transporter transmembrane domain-containing protein</fullName>
    </recommendedName>
</protein>
<evidence type="ECO:0000256" key="2">
    <source>
        <dbReference type="ARBA" id="ARBA00022448"/>
    </source>
</evidence>
<feature type="transmembrane region" description="Helical" evidence="7">
    <location>
        <begin position="145"/>
        <end position="167"/>
    </location>
</feature>
<dbReference type="Pfam" id="PF01490">
    <property type="entry name" value="Aa_trans"/>
    <property type="match status" value="1"/>
</dbReference>
<reference evidence="9" key="1">
    <citation type="submission" date="2021-08" db="EMBL/GenBank/DDBJ databases">
        <title>WGS assembly of Ceratopteris richardii.</title>
        <authorList>
            <person name="Marchant D.B."/>
            <person name="Chen G."/>
            <person name="Jenkins J."/>
            <person name="Shu S."/>
            <person name="Leebens-Mack J."/>
            <person name="Grimwood J."/>
            <person name="Schmutz J."/>
            <person name="Soltis P."/>
            <person name="Soltis D."/>
            <person name="Chen Z.-H."/>
        </authorList>
    </citation>
    <scope>NUCLEOTIDE SEQUENCE</scope>
    <source>
        <strain evidence="9">Whitten #5841</strain>
        <tissue evidence="9">Leaf</tissue>
    </source>
</reference>
<proteinExistence type="predicted"/>
<feature type="transmembrane region" description="Helical" evidence="7">
    <location>
        <begin position="69"/>
        <end position="91"/>
    </location>
</feature>
<dbReference type="Proteomes" id="UP000825935">
    <property type="component" value="Chromosome 9"/>
</dbReference>
<keyword evidence="6 7" id="KW-0472">Membrane</keyword>